<gene>
    <name evidence="1" type="ordered locus">AM1_1671</name>
</gene>
<dbReference type="EMBL" id="CP000828">
    <property type="protein sequence ID" value="ABW26692.1"/>
    <property type="molecule type" value="Genomic_DNA"/>
</dbReference>
<proteinExistence type="predicted"/>
<evidence type="ECO:0000313" key="2">
    <source>
        <dbReference type="Proteomes" id="UP000000268"/>
    </source>
</evidence>
<dbReference type="HOGENOM" id="CLU_2461967_0_0_3"/>
<dbReference type="RefSeq" id="WP_012162209.1">
    <property type="nucleotide sequence ID" value="NC_009925.1"/>
</dbReference>
<reference evidence="1 2" key="1">
    <citation type="journal article" date="2008" name="Proc. Natl. Acad. Sci. U.S.A.">
        <title>Niche adaptation and genome expansion in the chlorophyll d-producing cyanobacterium Acaryochloris marina.</title>
        <authorList>
            <person name="Swingley W.D."/>
            <person name="Chen M."/>
            <person name="Cheung P.C."/>
            <person name="Conrad A.L."/>
            <person name="Dejesa L.C."/>
            <person name="Hao J."/>
            <person name="Honchak B.M."/>
            <person name="Karbach L.E."/>
            <person name="Kurdoglu A."/>
            <person name="Lahiri S."/>
            <person name="Mastrian S.D."/>
            <person name="Miyashita H."/>
            <person name="Page L."/>
            <person name="Ramakrishna P."/>
            <person name="Satoh S."/>
            <person name="Sattley W.M."/>
            <person name="Shimada Y."/>
            <person name="Taylor H.L."/>
            <person name="Tomo T."/>
            <person name="Tsuchiya T."/>
            <person name="Wang Z.T."/>
            <person name="Raymond J."/>
            <person name="Mimuro M."/>
            <person name="Blankenship R.E."/>
            <person name="Touchman J.W."/>
        </authorList>
    </citation>
    <scope>NUCLEOTIDE SEQUENCE [LARGE SCALE GENOMIC DNA]</scope>
    <source>
        <strain evidence="2">MBIC 11017</strain>
    </source>
</reference>
<name>B0CB53_ACAM1</name>
<evidence type="ECO:0000313" key="1">
    <source>
        <dbReference type="EMBL" id="ABW26692.1"/>
    </source>
</evidence>
<organism evidence="1 2">
    <name type="scientific">Acaryochloris marina (strain MBIC 11017)</name>
    <dbReference type="NCBI Taxonomy" id="329726"/>
    <lineage>
        <taxon>Bacteria</taxon>
        <taxon>Bacillati</taxon>
        <taxon>Cyanobacteriota</taxon>
        <taxon>Cyanophyceae</taxon>
        <taxon>Acaryochloridales</taxon>
        <taxon>Acaryochloridaceae</taxon>
        <taxon>Acaryochloris</taxon>
    </lineage>
</organism>
<protein>
    <submittedName>
        <fullName evidence="1">Uncharacterized protein</fullName>
    </submittedName>
</protein>
<dbReference type="Proteomes" id="UP000000268">
    <property type="component" value="Chromosome"/>
</dbReference>
<sequence>MWLQPAHTSPSNTSSCKLPALISPRGEHTQEEIVNKLQQSGAENLKIPASGFISAEINPEAVKALEDLAIVEIKQAHQMYQAPQKDVK</sequence>
<dbReference type="KEGG" id="amr:AM1_1671"/>
<dbReference type="AlphaFoldDB" id="B0CB53"/>
<keyword evidence="2" id="KW-1185">Reference proteome</keyword>
<accession>B0CB53</accession>